<dbReference type="SUPFAM" id="SSF52096">
    <property type="entry name" value="ClpP/crotonase"/>
    <property type="match status" value="1"/>
</dbReference>
<evidence type="ECO:0000259" key="2">
    <source>
        <dbReference type="SMART" id="SM00245"/>
    </source>
</evidence>
<dbReference type="Pfam" id="PF18294">
    <property type="entry name" value="Pept_S41_N"/>
    <property type="match status" value="1"/>
</dbReference>
<feature type="domain" description="Tail specific protease" evidence="2">
    <location>
        <begin position="202"/>
        <end position="439"/>
    </location>
</feature>
<dbReference type="Pfam" id="PF03572">
    <property type="entry name" value="Peptidase_S41"/>
    <property type="match status" value="1"/>
</dbReference>
<feature type="chain" id="PRO_5023130061" evidence="1">
    <location>
        <begin position="22"/>
        <end position="494"/>
    </location>
</feature>
<accession>A0A5C7AQK5</accession>
<organism evidence="3 4">
    <name type="scientific">Gelidibacter salicanalis</name>
    <dbReference type="NCBI Taxonomy" id="291193"/>
    <lineage>
        <taxon>Bacteria</taxon>
        <taxon>Pseudomonadati</taxon>
        <taxon>Bacteroidota</taxon>
        <taxon>Flavobacteriia</taxon>
        <taxon>Flavobacteriales</taxon>
        <taxon>Flavobacteriaceae</taxon>
        <taxon>Gelidibacter</taxon>
    </lineage>
</organism>
<dbReference type="GO" id="GO:0006508">
    <property type="term" value="P:proteolysis"/>
    <property type="evidence" value="ECO:0007669"/>
    <property type="project" value="InterPro"/>
</dbReference>
<dbReference type="InterPro" id="IPR041613">
    <property type="entry name" value="Pept_S41_N"/>
</dbReference>
<dbReference type="Proteomes" id="UP000321734">
    <property type="component" value="Unassembled WGS sequence"/>
</dbReference>
<keyword evidence="1" id="KW-0732">Signal</keyword>
<dbReference type="InterPro" id="IPR036034">
    <property type="entry name" value="PDZ_sf"/>
</dbReference>
<dbReference type="Gene3D" id="3.30.750.170">
    <property type="match status" value="1"/>
</dbReference>
<proteinExistence type="predicted"/>
<dbReference type="InterPro" id="IPR005151">
    <property type="entry name" value="Tail-specific_protease"/>
</dbReference>
<dbReference type="GO" id="GO:0004175">
    <property type="term" value="F:endopeptidase activity"/>
    <property type="evidence" value="ECO:0007669"/>
    <property type="project" value="TreeGrafter"/>
</dbReference>
<dbReference type="CDD" id="cd07561">
    <property type="entry name" value="Peptidase_S41_CPP_like"/>
    <property type="match status" value="1"/>
</dbReference>
<dbReference type="GO" id="GO:0030288">
    <property type="term" value="C:outer membrane-bounded periplasmic space"/>
    <property type="evidence" value="ECO:0007669"/>
    <property type="project" value="TreeGrafter"/>
</dbReference>
<comment type="caution">
    <text evidence="3">The sequence shown here is derived from an EMBL/GenBank/DDBJ whole genome shotgun (WGS) entry which is preliminary data.</text>
</comment>
<sequence>MRILKIALFALVVFTFNTSCYEDKDDNIDNIPEETKVNEVNDFVWKAMNIFYLYKDQVPNLADTRFETDKAYADYLNSFSKPEDLFESLIYQREVVDRFSFITSDYIALEQQFAGVFKSNGLEFDFYRQPQDPNAVFGLVRLALNDSPASMAGVKRGQIFNAINGVPMTVDNFASLLGPDTYTLNFAEYDTNNTATADDDKVVSNDKKATVTKIEYNENPIHISKVLQVNGQKIGYLMYNGFTRNYDKQLNAAFGDFKAAGVQHLVLDLRYNGGGSVNTAALLASMITGQFTGQVFSKLVYNKNLQSENTSFNFRDTATEAGGTINSLNLSKVYVLTTNRTASASELIINSLSPYIDVVQIGGKTTGKSQASITLYDSENYDRANANPNHTYAIQPLVAMSINKNDQPVAPMGIESALAQFRVREVVNNLGVLGDVNEPFLAIAIADITGSNRPAPSEIDRQLVPLKNTVEAKLLDNDMYITADDHISIFYNLK</sequence>
<dbReference type="OrthoDB" id="7168509at2"/>
<dbReference type="GO" id="GO:0007165">
    <property type="term" value="P:signal transduction"/>
    <property type="evidence" value="ECO:0007669"/>
    <property type="project" value="TreeGrafter"/>
</dbReference>
<dbReference type="EMBL" id="VORX01000001">
    <property type="protein sequence ID" value="TXE10697.1"/>
    <property type="molecule type" value="Genomic_DNA"/>
</dbReference>
<dbReference type="AlphaFoldDB" id="A0A5C7AQK5"/>
<reference evidence="3 4" key="1">
    <citation type="submission" date="2019-08" db="EMBL/GenBank/DDBJ databases">
        <title>Genome sequence of Gelidibacter salicanalis IC162T.</title>
        <authorList>
            <person name="Bowman J.P."/>
        </authorList>
    </citation>
    <scope>NUCLEOTIDE SEQUENCE [LARGE SCALE GENOMIC DNA]</scope>
    <source>
        <strain evidence="3 4">IC162</strain>
    </source>
</reference>
<keyword evidence="4" id="KW-1185">Reference proteome</keyword>
<evidence type="ECO:0000313" key="3">
    <source>
        <dbReference type="EMBL" id="TXE10697.1"/>
    </source>
</evidence>
<dbReference type="RefSeq" id="WP_146889186.1">
    <property type="nucleotide sequence ID" value="NZ_VORX01000001.1"/>
</dbReference>
<dbReference type="InterPro" id="IPR029045">
    <property type="entry name" value="ClpP/crotonase-like_dom_sf"/>
</dbReference>
<dbReference type="PANTHER" id="PTHR32060:SF30">
    <property type="entry name" value="CARBOXY-TERMINAL PROCESSING PROTEASE CTPA"/>
    <property type="match status" value="1"/>
</dbReference>
<dbReference type="SMART" id="SM00245">
    <property type="entry name" value="TSPc"/>
    <property type="match status" value="1"/>
</dbReference>
<feature type="signal peptide" evidence="1">
    <location>
        <begin position="1"/>
        <end position="21"/>
    </location>
</feature>
<evidence type="ECO:0000313" key="4">
    <source>
        <dbReference type="Proteomes" id="UP000321734"/>
    </source>
</evidence>
<dbReference type="Gene3D" id="2.30.42.10">
    <property type="match status" value="1"/>
</dbReference>
<dbReference type="PANTHER" id="PTHR32060">
    <property type="entry name" value="TAIL-SPECIFIC PROTEASE"/>
    <property type="match status" value="1"/>
</dbReference>
<dbReference type="GO" id="GO:0008236">
    <property type="term" value="F:serine-type peptidase activity"/>
    <property type="evidence" value="ECO:0007669"/>
    <property type="project" value="InterPro"/>
</dbReference>
<protein>
    <submittedName>
        <fullName evidence="3">Peptidase S41</fullName>
    </submittedName>
</protein>
<evidence type="ECO:0000256" key="1">
    <source>
        <dbReference type="SAM" id="SignalP"/>
    </source>
</evidence>
<name>A0A5C7AQK5_9FLAO</name>
<gene>
    <name evidence="3" type="ORF">ES711_01970</name>
</gene>
<dbReference type="Gene3D" id="3.90.226.10">
    <property type="entry name" value="2-enoyl-CoA Hydratase, Chain A, domain 1"/>
    <property type="match status" value="1"/>
</dbReference>